<reference evidence="2" key="1">
    <citation type="submission" date="2011-05" db="EMBL/GenBank/DDBJ databases">
        <authorList>
            <person name="Richards S.R."/>
            <person name="Qu J."/>
            <person name="Jiang H."/>
            <person name="Jhangiani S.N."/>
            <person name="Agravi P."/>
            <person name="Goodspeed R."/>
            <person name="Gross S."/>
            <person name="Mandapat C."/>
            <person name="Jackson L."/>
            <person name="Mathew T."/>
            <person name="Pu L."/>
            <person name="Thornton R."/>
            <person name="Saada N."/>
            <person name="Wilczek-Boney K.B."/>
            <person name="Lee S."/>
            <person name="Kovar C."/>
            <person name="Wu Y."/>
            <person name="Scherer S.E."/>
            <person name="Worley K.C."/>
            <person name="Muzny D.M."/>
            <person name="Gibbs R."/>
        </authorList>
    </citation>
    <scope>NUCLEOTIDE SEQUENCE</scope>
    <source>
        <strain evidence="2">Brora</strain>
    </source>
</reference>
<dbReference type="EnsemblMetazoa" id="SMAR003491-RA">
    <property type="protein sequence ID" value="SMAR003491-PA"/>
    <property type="gene ID" value="SMAR003491"/>
</dbReference>
<evidence type="ECO:0000313" key="1">
    <source>
        <dbReference type="EnsemblMetazoa" id="SMAR003491-PA"/>
    </source>
</evidence>
<dbReference type="HOGENOM" id="CLU_499983_0_0_1"/>
<evidence type="ECO:0000313" key="2">
    <source>
        <dbReference type="Proteomes" id="UP000014500"/>
    </source>
</evidence>
<protein>
    <submittedName>
        <fullName evidence="1">Uncharacterized protein</fullName>
    </submittedName>
</protein>
<accession>T1IR10</accession>
<reference evidence="1" key="2">
    <citation type="submission" date="2015-02" db="UniProtKB">
        <authorList>
            <consortium name="EnsemblMetazoa"/>
        </authorList>
    </citation>
    <scope>IDENTIFICATION</scope>
</reference>
<organism evidence="1 2">
    <name type="scientific">Strigamia maritima</name>
    <name type="common">European centipede</name>
    <name type="synonym">Geophilus maritimus</name>
    <dbReference type="NCBI Taxonomy" id="126957"/>
    <lineage>
        <taxon>Eukaryota</taxon>
        <taxon>Metazoa</taxon>
        <taxon>Ecdysozoa</taxon>
        <taxon>Arthropoda</taxon>
        <taxon>Myriapoda</taxon>
        <taxon>Chilopoda</taxon>
        <taxon>Pleurostigmophora</taxon>
        <taxon>Geophilomorpha</taxon>
        <taxon>Linotaeniidae</taxon>
        <taxon>Strigamia</taxon>
    </lineage>
</organism>
<keyword evidence="2" id="KW-1185">Reference proteome</keyword>
<sequence>MFTSKNVKSKEKEFKRNLGCPRLKLRKCSQDEKDQKIMMPSLFHYTQQKKRDFLFVHQHEENVILKNKKLEERIPLHNWLNMLIIYCIRIAMANEEIKIYRIMFQETKEDTARNKRARNRIARHDASEKRQELETIPEKGVYIAMWKNLLPKNSSPNEIEKLKQDINSLASNLEMETYFTRPNAFLDAESVLAYHYRYFTAYYYAIYDVWFSFFEESKVNGLWEKTDFSPKSSPVESSSDSNTDVCLPEISTPTKNVMRPWTLESSPIDGELIHVELISPEALPVDESSFIDVDHITPDASSPEPSFIDVGVEQNTESTISSEEYERNWFEYMFSGKNYNNTEQVDEHGPAMEANFSNRYFHAQYIYKLAEKIFDELYVHNLSNTGTFIIEPKQPTPDNTMLTTVITNCTSDVKHAIKVLEEVVTNLSVNTLVVFIESNDNHMNSMSDIGQRSNLVKLIEFNDRKVSVPSEELEAMDSFKLEFDPSIRQLVRHNNWYVTTTTRKGKEGIQKRSKKESVVGSICPRADNVALQPHRLSRTSSPVRS</sequence>
<proteinExistence type="predicted"/>
<dbReference type="EMBL" id="JH431327">
    <property type="status" value="NOT_ANNOTATED_CDS"/>
    <property type="molecule type" value="Genomic_DNA"/>
</dbReference>
<dbReference type="AlphaFoldDB" id="T1IR10"/>
<dbReference type="Proteomes" id="UP000014500">
    <property type="component" value="Unassembled WGS sequence"/>
</dbReference>
<name>T1IR10_STRMM</name>